<sequence length="285" mass="31717">MMTVRLFSEAVSRLPLYATLPCIMLGGRLNCIVAGLLNILLAVLSLKSPHLMKLYDSLCRKLAEKSRISFHGYVVKAVDCEGMVVFHPQYEFSITRVLLGFLKPGYVFIDVGAHQGRYTLLAVEKVGPKGLVIALEPVPETFQTLIENIRANKVTNIIALPLVAWSTSATLEFTVPPSRSVATAKKLSHFSGLPLEGRKIRVKAIDLDTLVLKILKVWKVDVVKIDAEGAEVEILEGLSRVLEMYKPSLIIEVRQQTKRKVLNLLKRLKYKVSYIEGNTLVALPP</sequence>
<dbReference type="NCBIfam" id="TIGR01444">
    <property type="entry name" value="fkbM_fam"/>
    <property type="match status" value="1"/>
</dbReference>
<reference evidence="2 3" key="1">
    <citation type="submission" date="2017-02" db="EMBL/GenBank/DDBJ databases">
        <title>isolation and characterization of a novel temperate virus Aeropyrum globular virus 1 infecting hyperthermophilic archaeon Aeropyrum.</title>
        <authorList>
            <person name="Yumiya M."/>
            <person name="Yoshida T."/>
            <person name="Sako Y."/>
        </authorList>
    </citation>
    <scope>NUCLEOTIDE SEQUENCE [LARGE SCALE GENOMIC DNA]</scope>
    <source>
        <strain evidence="2 3">YK1-12-2013</strain>
    </source>
</reference>
<dbReference type="Gene3D" id="3.40.50.150">
    <property type="entry name" value="Vaccinia Virus protein VP39"/>
    <property type="match status" value="1"/>
</dbReference>
<comment type="caution">
    <text evidence="2">The sequence shown here is derived from an EMBL/GenBank/DDBJ whole genome shotgun (WGS) entry which is preliminary data.</text>
</comment>
<evidence type="ECO:0000313" key="3">
    <source>
        <dbReference type="Proteomes" id="UP000291213"/>
    </source>
</evidence>
<evidence type="ECO:0000313" key="2">
    <source>
        <dbReference type="EMBL" id="GBF09726.1"/>
    </source>
</evidence>
<dbReference type="InterPro" id="IPR029063">
    <property type="entry name" value="SAM-dependent_MTases_sf"/>
</dbReference>
<dbReference type="Pfam" id="PF05050">
    <property type="entry name" value="Methyltransf_21"/>
    <property type="match status" value="1"/>
</dbReference>
<dbReference type="PANTHER" id="PTHR34203">
    <property type="entry name" value="METHYLTRANSFERASE, FKBM FAMILY PROTEIN"/>
    <property type="match status" value="1"/>
</dbReference>
<feature type="domain" description="Methyltransferase FkbM" evidence="1">
    <location>
        <begin position="110"/>
        <end position="271"/>
    </location>
</feature>
<dbReference type="AlphaFoldDB" id="A0A401HBA0"/>
<keyword evidence="2" id="KW-0489">Methyltransferase</keyword>
<dbReference type="SUPFAM" id="SSF53335">
    <property type="entry name" value="S-adenosyl-L-methionine-dependent methyltransferases"/>
    <property type="match status" value="1"/>
</dbReference>
<organism evidence="2 3">
    <name type="scientific">Aeropyrum pernix</name>
    <dbReference type="NCBI Taxonomy" id="56636"/>
    <lineage>
        <taxon>Archaea</taxon>
        <taxon>Thermoproteota</taxon>
        <taxon>Thermoprotei</taxon>
        <taxon>Desulfurococcales</taxon>
        <taxon>Desulfurococcaceae</taxon>
        <taxon>Aeropyrum</taxon>
    </lineage>
</organism>
<dbReference type="GO" id="GO:0032259">
    <property type="term" value="P:methylation"/>
    <property type="evidence" value="ECO:0007669"/>
    <property type="project" value="UniProtKB-KW"/>
</dbReference>
<accession>A0A401HBA0</accession>
<dbReference type="PANTHER" id="PTHR34203:SF15">
    <property type="entry name" value="SLL1173 PROTEIN"/>
    <property type="match status" value="1"/>
</dbReference>
<proteinExistence type="predicted"/>
<dbReference type="InterPro" id="IPR006342">
    <property type="entry name" value="FkbM_mtfrase"/>
</dbReference>
<protein>
    <submittedName>
        <fullName evidence="2">Methyltransferase FkbM family</fullName>
    </submittedName>
</protein>
<dbReference type="InterPro" id="IPR052514">
    <property type="entry name" value="SAM-dependent_MTase"/>
</dbReference>
<gene>
    <name evidence="2" type="ORF">apy_14510</name>
</gene>
<dbReference type="GO" id="GO:0008168">
    <property type="term" value="F:methyltransferase activity"/>
    <property type="evidence" value="ECO:0007669"/>
    <property type="project" value="UniProtKB-KW"/>
</dbReference>
<evidence type="ECO:0000259" key="1">
    <source>
        <dbReference type="Pfam" id="PF05050"/>
    </source>
</evidence>
<dbReference type="Proteomes" id="UP000291213">
    <property type="component" value="Unassembled WGS sequence"/>
</dbReference>
<name>A0A401HBA0_AERPX</name>
<keyword evidence="2" id="KW-0808">Transferase</keyword>
<dbReference type="EMBL" id="BDMD01000090">
    <property type="protein sequence ID" value="GBF09726.1"/>
    <property type="molecule type" value="Genomic_DNA"/>
</dbReference>